<dbReference type="Proteomes" id="UP000287853">
    <property type="component" value="Unassembled WGS sequence"/>
</dbReference>
<sequence length="119" mass="13559">MLEPVLTSSFEKELKGILKKFPNSKKRIKLEIDSLDEKTGDRYPGFGDDLIVRKQRIGLPEYKLGRSRGLRVICLFLVHKGKKVPLVIYQKSKAGQENKVKQLIITRLKEMAATMSTAD</sequence>
<organism evidence="1 2">
    <name type="scientific">Candidatus Electrothrix aarhusensis</name>
    <dbReference type="NCBI Taxonomy" id="1859131"/>
    <lineage>
        <taxon>Bacteria</taxon>
        <taxon>Pseudomonadati</taxon>
        <taxon>Thermodesulfobacteriota</taxon>
        <taxon>Desulfobulbia</taxon>
        <taxon>Desulfobulbales</taxon>
        <taxon>Desulfobulbaceae</taxon>
        <taxon>Candidatus Electrothrix</taxon>
    </lineage>
</organism>
<protein>
    <recommendedName>
        <fullName evidence="3">mRNA-degrading endonuclease RelE, toxin component of the RelBE toxin-antitoxin system</fullName>
    </recommendedName>
</protein>
<accession>A0A3S3U7V8</accession>
<proteinExistence type="predicted"/>
<gene>
    <name evidence="1" type="ORF">H206_00682</name>
</gene>
<comment type="caution">
    <text evidence="1">The sequence shown here is derived from an EMBL/GenBank/DDBJ whole genome shotgun (WGS) entry which is preliminary data.</text>
</comment>
<dbReference type="AlphaFoldDB" id="A0A3S3U7V8"/>
<keyword evidence="2" id="KW-1185">Reference proteome</keyword>
<evidence type="ECO:0000313" key="1">
    <source>
        <dbReference type="EMBL" id="RWX45735.1"/>
    </source>
</evidence>
<evidence type="ECO:0008006" key="3">
    <source>
        <dbReference type="Google" id="ProtNLM"/>
    </source>
</evidence>
<name>A0A3S3U7V8_9BACT</name>
<dbReference type="EMBL" id="MTKO01000073">
    <property type="protein sequence ID" value="RWX45735.1"/>
    <property type="molecule type" value="Genomic_DNA"/>
</dbReference>
<reference evidence="1 2" key="1">
    <citation type="submission" date="2017-01" db="EMBL/GenBank/DDBJ databases">
        <title>The cable genome- insights into the physiology and evolution of filamentous bacteria capable of sulfide oxidation via long distance electron transfer.</title>
        <authorList>
            <person name="Schreiber L."/>
            <person name="Bjerg J.T."/>
            <person name="Boggild A."/>
            <person name="Van De Vossenberg J."/>
            <person name="Meysman F."/>
            <person name="Nielsen L.P."/>
            <person name="Schramm A."/>
            <person name="Kjeldsen K.U."/>
        </authorList>
    </citation>
    <scope>NUCLEOTIDE SEQUENCE [LARGE SCALE GENOMIC DNA]</scope>
    <source>
        <strain evidence="1">MCF</strain>
    </source>
</reference>
<evidence type="ECO:0000313" key="2">
    <source>
        <dbReference type="Proteomes" id="UP000287853"/>
    </source>
</evidence>